<reference evidence="4" key="1">
    <citation type="submission" date="2020-05" db="EMBL/GenBank/DDBJ databases">
        <title>Classification of alakaliphilic streptomycetes isolated from an alkaline soil next to Lonar Crater, India and a proposal for the recognition of Streptomyces alkaliterrae sp. nov.</title>
        <authorList>
            <person name="Golinska P."/>
        </authorList>
    </citation>
    <scope>NUCLEOTIDE SEQUENCE [LARGE SCALE GENOMIC DNA]</scope>
    <source>
        <strain evidence="4">OF8</strain>
    </source>
</reference>
<name>A0A7W3WSR4_9ACTN</name>
<accession>A0A7W3WSR4</accession>
<proteinExistence type="predicted"/>
<feature type="compositionally biased region" description="Acidic residues" evidence="1">
    <location>
        <begin position="136"/>
        <end position="145"/>
    </location>
</feature>
<keyword evidence="2" id="KW-0472">Membrane</keyword>
<dbReference type="AlphaFoldDB" id="A0A7W3WSR4"/>
<feature type="non-terminal residue" evidence="3">
    <location>
        <position position="1"/>
    </location>
</feature>
<evidence type="ECO:0000313" key="4">
    <source>
        <dbReference type="Proteomes" id="UP000517765"/>
    </source>
</evidence>
<feature type="transmembrane region" description="Helical" evidence="2">
    <location>
        <begin position="56"/>
        <end position="78"/>
    </location>
</feature>
<evidence type="ECO:0000256" key="2">
    <source>
        <dbReference type="SAM" id="Phobius"/>
    </source>
</evidence>
<organism evidence="3 4">
    <name type="scientific">Streptomyces alkaliterrae</name>
    <dbReference type="NCBI Taxonomy" id="2213162"/>
    <lineage>
        <taxon>Bacteria</taxon>
        <taxon>Bacillati</taxon>
        <taxon>Actinomycetota</taxon>
        <taxon>Actinomycetes</taxon>
        <taxon>Kitasatosporales</taxon>
        <taxon>Streptomycetaceae</taxon>
        <taxon>Streptomyces</taxon>
    </lineage>
</organism>
<feature type="region of interest" description="Disordered" evidence="1">
    <location>
        <begin position="83"/>
        <end position="150"/>
    </location>
</feature>
<evidence type="ECO:0000256" key="1">
    <source>
        <dbReference type="SAM" id="MobiDB-lite"/>
    </source>
</evidence>
<dbReference type="EMBL" id="JABJXA010000010">
    <property type="protein sequence ID" value="MBB1257828.1"/>
    <property type="molecule type" value="Genomic_DNA"/>
</dbReference>
<dbReference type="Proteomes" id="UP000517765">
    <property type="component" value="Unassembled WGS sequence"/>
</dbReference>
<comment type="caution">
    <text evidence="3">The sequence shown here is derived from an EMBL/GenBank/DDBJ whole genome shotgun (WGS) entry which is preliminary data.</text>
</comment>
<feature type="region of interest" description="Disordered" evidence="1">
    <location>
        <begin position="1"/>
        <end position="53"/>
    </location>
</feature>
<gene>
    <name evidence="3" type="ORF">H3147_03160</name>
</gene>
<keyword evidence="2" id="KW-1133">Transmembrane helix</keyword>
<evidence type="ECO:0008006" key="5">
    <source>
        <dbReference type="Google" id="ProtNLM"/>
    </source>
</evidence>
<feature type="compositionally biased region" description="Pro residues" evidence="1">
    <location>
        <begin position="1"/>
        <end position="26"/>
    </location>
</feature>
<sequence length="255" mass="25791">ATPPPASGPQPHQPTPPPSYGYPPQPHAHRTTPYGAVGPYPRSGQPGAGRGGGKNALLIAAVAVVVALAAGGTVYAVMNSGDRGGSATGAEGPDGKGGDGTTGSGSEESQGDRGPGGGSSSPDGEPTPTPEPSESGSEESPDTDDAVPSGFVGEWRAQFGTGSQVNTRAMSIRQGRVGERVMTLHGYGPDYSCRWTATLRASGPPLELNESQLVSGDRTKCSPGEWSRLTLGGDGVLTRELVGSGGEPVTYRRLD</sequence>
<keyword evidence="2" id="KW-0812">Transmembrane</keyword>
<evidence type="ECO:0000313" key="3">
    <source>
        <dbReference type="EMBL" id="MBB1257828.1"/>
    </source>
</evidence>
<protein>
    <recommendedName>
        <fullName evidence="5">Serine/threonine protein kinase</fullName>
    </recommendedName>
</protein>